<dbReference type="PANTHER" id="PTHR33694">
    <property type="entry name" value="UDP-3-O-ACYL-N-ACETYLGLUCOSAMINE DEACETYLASE 1, MITOCHONDRIAL-RELATED"/>
    <property type="match status" value="1"/>
</dbReference>
<name>A0A806KBY8_9BACT</name>
<dbReference type="EC" id="3.5.1.-" evidence="2"/>
<dbReference type="Pfam" id="PF03331">
    <property type="entry name" value="LpxC"/>
    <property type="match status" value="1"/>
</dbReference>
<reference evidence="2" key="1">
    <citation type="submission" date="2012-03" db="EMBL/GenBank/DDBJ databases">
        <title>Functional metagenomics reveals considerable lignocellulase gene clusters in the gut microbiome of a wood-feeding higher termite.</title>
        <authorList>
            <person name="Liu N."/>
        </authorList>
    </citation>
    <scope>NUCLEOTIDE SEQUENCE</scope>
</reference>
<dbReference type="AlphaFoldDB" id="A0A806KBY8"/>
<dbReference type="GO" id="GO:0103117">
    <property type="term" value="F:UDP-3-O-acyl-N-acetylglucosamine deacetylase activity"/>
    <property type="evidence" value="ECO:0007669"/>
    <property type="project" value="InterPro"/>
</dbReference>
<dbReference type="GO" id="GO:0009245">
    <property type="term" value="P:lipid A biosynthetic process"/>
    <property type="evidence" value="ECO:0007669"/>
    <property type="project" value="InterPro"/>
</dbReference>
<dbReference type="InterPro" id="IPR004463">
    <property type="entry name" value="UDP-acyl_GlcNac_deAcase"/>
</dbReference>
<evidence type="ECO:0000256" key="1">
    <source>
        <dbReference type="ARBA" id="ARBA00002923"/>
    </source>
</evidence>
<accession>A0A806KBY8</accession>
<sequence length="241" mass="27107">MSGRQCSASLELLRTSSSSGGICWFYGEKNPKDFKIIYENRTTILIHSSGKKLASPEHLSAAALAFPNCEFALHTPQNELPLLDGSAELWKKEMCNIAVSSGNLNFFSPKEFEIAIDNRYLKFKKSDELEIEYIIDRFGQKFSANVKIKTIADLEKILSARTFIFEQELSAAKLSENLKGCGVVLLRDGKNDLRFENEPAYHKILDFLGDITLYSNALPCGKFTIFNGGHELHHKCYGYCS</sequence>
<evidence type="ECO:0000313" key="2">
    <source>
        <dbReference type="EMBL" id="AGS52084.1"/>
    </source>
</evidence>
<dbReference type="InterPro" id="IPR011334">
    <property type="entry name" value="UDP-acyl_GlcNac_deAcase_C"/>
</dbReference>
<proteinExistence type="predicted"/>
<dbReference type="SUPFAM" id="SSF54211">
    <property type="entry name" value="Ribosomal protein S5 domain 2-like"/>
    <property type="match status" value="1"/>
</dbReference>
<dbReference type="InterPro" id="IPR020568">
    <property type="entry name" value="Ribosomal_Su5_D2-typ_SF"/>
</dbReference>
<dbReference type="Gene3D" id="3.30.1700.10">
    <property type="entry name" value="lpxc deacetylase, domain 2"/>
    <property type="match status" value="1"/>
</dbReference>
<organism evidence="2">
    <name type="scientific">uncultured bacterium contig00029</name>
    <dbReference type="NCBI Taxonomy" id="1181518"/>
    <lineage>
        <taxon>Bacteria</taxon>
        <taxon>environmental samples</taxon>
    </lineage>
</organism>
<protein>
    <submittedName>
        <fullName evidence="2">UDP-3-O-[3-hydroxymyristoyl] N-acetylglucosamine deacetylase</fullName>
        <ecNumber evidence="2">3.5.1.-</ecNumber>
    </submittedName>
</protein>
<keyword evidence="2" id="KW-0378">Hydrolase</keyword>
<dbReference type="EMBL" id="JQ844182">
    <property type="protein sequence ID" value="AGS52084.1"/>
    <property type="molecule type" value="Genomic_DNA"/>
</dbReference>
<dbReference type="PANTHER" id="PTHR33694:SF1">
    <property type="entry name" value="UDP-3-O-ACYL-N-ACETYLGLUCOSAMINE DEACETYLASE 1, MITOCHONDRIAL-RELATED"/>
    <property type="match status" value="1"/>
</dbReference>
<comment type="function">
    <text evidence="1">Catalyzes the hydrolysis of UDP-3-O-myristoyl-N-acetylglucosamine to form UDP-3-O-myristoylglucosamine and acetate, the committed step in lipid A biosynthesis.</text>
</comment>
<dbReference type="GO" id="GO:0016020">
    <property type="term" value="C:membrane"/>
    <property type="evidence" value="ECO:0007669"/>
    <property type="project" value="GOC"/>
</dbReference>